<comment type="caution">
    <text evidence="9">The sequence shown here is derived from an EMBL/GenBank/DDBJ whole genome shotgun (WGS) entry which is preliminary data.</text>
</comment>
<dbReference type="PANTHER" id="PTHR32194:SF0">
    <property type="entry name" value="ATP-DEPENDENT PROTEASE SUBUNIT HSLV"/>
    <property type="match status" value="1"/>
</dbReference>
<dbReference type="InterPro" id="IPR029055">
    <property type="entry name" value="Ntn_hydrolases_N"/>
</dbReference>
<evidence type="ECO:0000256" key="3">
    <source>
        <dbReference type="ARBA" id="ARBA00022490"/>
    </source>
</evidence>
<keyword evidence="4" id="KW-0645">Protease</keyword>
<feature type="active site" description="Nucleophile" evidence="8">
    <location>
        <position position="41"/>
    </location>
</feature>
<name>A0ABD5X532_9EURY</name>
<keyword evidence="6" id="KW-0378">Hydrolase</keyword>
<dbReference type="EMBL" id="JBHSZQ010000008">
    <property type="protein sequence ID" value="MFC7125649.1"/>
    <property type="molecule type" value="Genomic_DNA"/>
</dbReference>
<reference evidence="9 10" key="1">
    <citation type="journal article" date="2014" name="Int. J. Syst. Evol. Microbiol.">
        <title>Complete genome sequence of Corynebacterium casei LMG S-19264T (=DSM 44701T), isolated from a smear-ripened cheese.</title>
        <authorList>
            <consortium name="US DOE Joint Genome Institute (JGI-PGF)"/>
            <person name="Walter F."/>
            <person name="Albersmeier A."/>
            <person name="Kalinowski J."/>
            <person name="Ruckert C."/>
        </authorList>
    </citation>
    <scope>NUCLEOTIDE SEQUENCE [LARGE SCALE GENOMIC DNA]</scope>
    <source>
        <strain evidence="9 10">CGMCC 4.7215</strain>
    </source>
</reference>
<dbReference type="PRINTS" id="PR00141">
    <property type="entry name" value="PROTEASOME"/>
</dbReference>
<proteinExistence type="predicted"/>
<dbReference type="PROSITE" id="PS51476">
    <property type="entry name" value="PROTEASOME_BETA_2"/>
    <property type="match status" value="1"/>
</dbReference>
<gene>
    <name evidence="9" type="ORF">ACFQJ7_06305</name>
</gene>
<evidence type="ECO:0000256" key="5">
    <source>
        <dbReference type="ARBA" id="ARBA00022698"/>
    </source>
</evidence>
<dbReference type="Gene3D" id="3.60.20.10">
    <property type="entry name" value="Glutamine Phosphoribosylpyrophosphate, subunit 1, domain 1"/>
    <property type="match status" value="1"/>
</dbReference>
<dbReference type="InterPro" id="IPR023333">
    <property type="entry name" value="Proteasome_suB-type"/>
</dbReference>
<evidence type="ECO:0000256" key="2">
    <source>
        <dbReference type="ARBA" id="ARBA00012039"/>
    </source>
</evidence>
<dbReference type="Proteomes" id="UP001596414">
    <property type="component" value="Unassembled WGS sequence"/>
</dbReference>
<evidence type="ECO:0000256" key="7">
    <source>
        <dbReference type="ARBA" id="ARBA00022942"/>
    </source>
</evidence>
<evidence type="ECO:0000313" key="9">
    <source>
        <dbReference type="EMBL" id="MFC7125649.1"/>
    </source>
</evidence>
<dbReference type="InterPro" id="IPR000243">
    <property type="entry name" value="Pept_T1A_subB"/>
</dbReference>
<dbReference type="RefSeq" id="WP_267636964.1">
    <property type="nucleotide sequence ID" value="NZ_JAODIY010000008.1"/>
</dbReference>
<dbReference type="Pfam" id="PF00227">
    <property type="entry name" value="Proteasome"/>
    <property type="match status" value="1"/>
</dbReference>
<comment type="catalytic activity">
    <reaction evidence="1">
        <text>Cleavage of peptide bonds with very broad specificity.</text>
        <dbReference type="EC" id="3.4.25.1"/>
    </reaction>
</comment>
<dbReference type="SUPFAM" id="SSF56235">
    <property type="entry name" value="N-terminal nucleophile aminohydrolases (Ntn hydrolases)"/>
    <property type="match status" value="1"/>
</dbReference>
<keyword evidence="5" id="KW-0888">Threonine protease</keyword>
<sequence length="233" mass="24275">MMYESRFETDERFERETVGSIERTTAYETNEADGPTYKTGTTIVALAAADGVVMGADKRMSLGGRFTASKDVEKLSQVHSTATMAISGAVGPAQQLLDSLQAEASLYRTRHGEPMSMKALSKTTGHLVRGLPVQPLLGGVDETGGHVFELDGSGSVIEDSYAAGGSGMQTAYGLLEGRMEPQLSVSEATDVATDAVLAASERDTASGNGVTIATITREGVQIGDVTDMNGGAS</sequence>
<accession>A0ABD5X532</accession>
<keyword evidence="3" id="KW-0963">Cytoplasm</keyword>
<dbReference type="PANTHER" id="PTHR32194">
    <property type="entry name" value="METALLOPROTEASE TLDD"/>
    <property type="match status" value="1"/>
</dbReference>
<evidence type="ECO:0000256" key="1">
    <source>
        <dbReference type="ARBA" id="ARBA00001198"/>
    </source>
</evidence>
<dbReference type="EC" id="3.4.25.1" evidence="2"/>
<evidence type="ECO:0000256" key="6">
    <source>
        <dbReference type="ARBA" id="ARBA00022801"/>
    </source>
</evidence>
<dbReference type="GO" id="GO:0019774">
    <property type="term" value="C:proteasome core complex, beta-subunit complex"/>
    <property type="evidence" value="ECO:0007669"/>
    <property type="project" value="UniProtKB-ARBA"/>
</dbReference>
<dbReference type="AlphaFoldDB" id="A0ABD5X532"/>
<keyword evidence="7 9" id="KW-0647">Proteasome</keyword>
<evidence type="ECO:0000313" key="10">
    <source>
        <dbReference type="Proteomes" id="UP001596414"/>
    </source>
</evidence>
<dbReference type="GO" id="GO:0004298">
    <property type="term" value="F:threonine-type endopeptidase activity"/>
    <property type="evidence" value="ECO:0007669"/>
    <property type="project" value="UniProtKB-KW"/>
</dbReference>
<evidence type="ECO:0000256" key="8">
    <source>
        <dbReference type="PIRSR" id="PIRSR600243-1"/>
    </source>
</evidence>
<dbReference type="InterPro" id="IPR001353">
    <property type="entry name" value="Proteasome_sua/b"/>
</dbReference>
<organism evidence="9 10">
    <name type="scientific">Halovenus rubra</name>
    <dbReference type="NCBI Taxonomy" id="869890"/>
    <lineage>
        <taxon>Archaea</taxon>
        <taxon>Methanobacteriati</taxon>
        <taxon>Methanobacteriota</taxon>
        <taxon>Stenosarchaea group</taxon>
        <taxon>Halobacteria</taxon>
        <taxon>Halobacteriales</taxon>
        <taxon>Haloarculaceae</taxon>
        <taxon>Halovenus</taxon>
    </lineage>
</organism>
<dbReference type="GO" id="GO:0006508">
    <property type="term" value="P:proteolysis"/>
    <property type="evidence" value="ECO:0007669"/>
    <property type="project" value="UniProtKB-KW"/>
</dbReference>
<protein>
    <recommendedName>
        <fullName evidence="2">proteasome endopeptidase complex</fullName>
        <ecNumber evidence="2">3.4.25.1</ecNumber>
    </recommendedName>
</protein>
<evidence type="ECO:0000256" key="4">
    <source>
        <dbReference type="ARBA" id="ARBA00022670"/>
    </source>
</evidence>